<dbReference type="OrthoDB" id="791686at2"/>
<evidence type="ECO:0008006" key="4">
    <source>
        <dbReference type="Google" id="ProtNLM"/>
    </source>
</evidence>
<feature type="compositionally biased region" description="Basic and acidic residues" evidence="1">
    <location>
        <begin position="14"/>
        <end position="30"/>
    </location>
</feature>
<dbReference type="RefSeq" id="WP_115372738.1">
    <property type="nucleotide sequence ID" value="NZ_QASA01000001.1"/>
</dbReference>
<feature type="compositionally biased region" description="Basic and acidic residues" evidence="1">
    <location>
        <begin position="56"/>
        <end position="82"/>
    </location>
</feature>
<accession>A0A369QMI8</accession>
<sequence>MAQNRNEQQYTQPELRDNIKEELKQSDKGGKKGQWSARKSQLLAKEYEEQGGGYKGPKDEKAKELDQWTKEDWQTQKGEAKARQPGKTSRYLPKKVWDNLSPEEKKEAEQTKVKGSKKGDQPVAYTPAVKKAFQKVKTTGAVSSSKKDLLEKAKKLDIKGRSKMNKEELEQAIQAQQ</sequence>
<evidence type="ECO:0000313" key="3">
    <source>
        <dbReference type="Proteomes" id="UP000253919"/>
    </source>
</evidence>
<protein>
    <recommendedName>
        <fullName evidence="4">DUF5872 domain-containing protein</fullName>
    </recommendedName>
</protein>
<organism evidence="2 3">
    <name type="scientific">Adhaeribacter pallidiroseus</name>
    <dbReference type="NCBI Taxonomy" id="2072847"/>
    <lineage>
        <taxon>Bacteria</taxon>
        <taxon>Pseudomonadati</taxon>
        <taxon>Bacteroidota</taxon>
        <taxon>Cytophagia</taxon>
        <taxon>Cytophagales</taxon>
        <taxon>Hymenobacteraceae</taxon>
        <taxon>Adhaeribacter</taxon>
    </lineage>
</organism>
<evidence type="ECO:0000313" key="2">
    <source>
        <dbReference type="EMBL" id="RDC63438.1"/>
    </source>
</evidence>
<dbReference type="EMBL" id="QASA01000001">
    <property type="protein sequence ID" value="RDC63438.1"/>
    <property type="molecule type" value="Genomic_DNA"/>
</dbReference>
<feature type="compositionally biased region" description="Polar residues" evidence="1">
    <location>
        <begin position="1"/>
        <end position="12"/>
    </location>
</feature>
<evidence type="ECO:0000256" key="1">
    <source>
        <dbReference type="SAM" id="MobiDB-lite"/>
    </source>
</evidence>
<proteinExistence type="predicted"/>
<gene>
    <name evidence="2" type="ORF">AHMF7616_02041</name>
</gene>
<dbReference type="AlphaFoldDB" id="A0A369QMI8"/>
<comment type="caution">
    <text evidence="2">The sequence shown here is derived from an EMBL/GenBank/DDBJ whole genome shotgun (WGS) entry which is preliminary data.</text>
</comment>
<feature type="compositionally biased region" description="Basic and acidic residues" evidence="1">
    <location>
        <begin position="145"/>
        <end position="169"/>
    </location>
</feature>
<name>A0A369QMI8_9BACT</name>
<dbReference type="Proteomes" id="UP000253919">
    <property type="component" value="Unassembled WGS sequence"/>
</dbReference>
<feature type="region of interest" description="Disordered" evidence="1">
    <location>
        <begin position="1"/>
        <end position="124"/>
    </location>
</feature>
<keyword evidence="3" id="KW-1185">Reference proteome</keyword>
<feature type="compositionally biased region" description="Basic and acidic residues" evidence="1">
    <location>
        <begin position="102"/>
        <end position="120"/>
    </location>
</feature>
<feature type="region of interest" description="Disordered" evidence="1">
    <location>
        <begin position="136"/>
        <end position="177"/>
    </location>
</feature>
<reference evidence="2 3" key="1">
    <citation type="submission" date="2018-04" db="EMBL/GenBank/DDBJ databases">
        <title>Adhaeribacter sp. HMF7616 genome sequencing and assembly.</title>
        <authorList>
            <person name="Kang H."/>
            <person name="Kang J."/>
            <person name="Cha I."/>
            <person name="Kim H."/>
            <person name="Joh K."/>
        </authorList>
    </citation>
    <scope>NUCLEOTIDE SEQUENCE [LARGE SCALE GENOMIC DNA]</scope>
    <source>
        <strain evidence="2 3">HMF7616</strain>
    </source>
</reference>